<dbReference type="GO" id="GO:0004620">
    <property type="term" value="F:phospholipase activity"/>
    <property type="evidence" value="ECO:0007669"/>
    <property type="project" value="TreeGrafter"/>
</dbReference>
<dbReference type="Gene3D" id="1.25.40.20">
    <property type="entry name" value="Ankyrin repeat-containing domain"/>
    <property type="match status" value="6"/>
</dbReference>
<evidence type="ECO:0000313" key="3">
    <source>
        <dbReference type="Proteomes" id="UP000236333"/>
    </source>
</evidence>
<comment type="caution">
    <text evidence="2">The sequence shown here is derived from an EMBL/GenBank/DDBJ whole genome shotgun (WGS) entry which is preliminary data.</text>
</comment>
<keyword evidence="3" id="KW-1185">Reference proteome</keyword>
<feature type="region of interest" description="Disordered" evidence="1">
    <location>
        <begin position="1537"/>
        <end position="1559"/>
    </location>
</feature>
<dbReference type="GO" id="GO:0016020">
    <property type="term" value="C:membrane"/>
    <property type="evidence" value="ECO:0007669"/>
    <property type="project" value="TreeGrafter"/>
</dbReference>
<feature type="compositionally biased region" description="Low complexity" evidence="1">
    <location>
        <begin position="26"/>
        <end position="38"/>
    </location>
</feature>
<dbReference type="GO" id="GO:0005783">
    <property type="term" value="C:endoplasmic reticulum"/>
    <property type="evidence" value="ECO:0007669"/>
    <property type="project" value="TreeGrafter"/>
</dbReference>
<dbReference type="PANTHER" id="PTHR12393">
    <property type="entry name" value="SPHINGOMYELIN PHOSPHODIESTERASE RELATED"/>
    <property type="match status" value="1"/>
</dbReference>
<dbReference type="SUPFAM" id="SSF48403">
    <property type="entry name" value="Ankyrin repeat"/>
    <property type="match status" value="5"/>
</dbReference>
<dbReference type="Proteomes" id="UP000236333">
    <property type="component" value="Unassembled WGS sequence"/>
</dbReference>
<dbReference type="PANTHER" id="PTHR12393:SF6">
    <property type="entry name" value="SPHINGOMYELIN PHOSPHODIESTERASE 2"/>
    <property type="match status" value="1"/>
</dbReference>
<feature type="compositionally biased region" description="Basic and acidic residues" evidence="1">
    <location>
        <begin position="2689"/>
        <end position="2698"/>
    </location>
</feature>
<dbReference type="GO" id="GO:0030149">
    <property type="term" value="P:sphingolipid catabolic process"/>
    <property type="evidence" value="ECO:0007669"/>
    <property type="project" value="TreeGrafter"/>
</dbReference>
<gene>
    <name evidence="2" type="ORF">TSOC_009641</name>
</gene>
<name>A0A2J7ZVD0_9CHLO</name>
<protein>
    <submittedName>
        <fullName evidence="2">Ankyrin repeat domain-containing protein</fullName>
    </submittedName>
</protein>
<dbReference type="EMBL" id="PGGS01000411">
    <property type="protein sequence ID" value="PNH04222.1"/>
    <property type="molecule type" value="Genomic_DNA"/>
</dbReference>
<dbReference type="OrthoDB" id="543798at2759"/>
<dbReference type="GO" id="GO:0046513">
    <property type="term" value="P:ceramide biosynthetic process"/>
    <property type="evidence" value="ECO:0007669"/>
    <property type="project" value="TreeGrafter"/>
</dbReference>
<feature type="region of interest" description="Disordered" evidence="1">
    <location>
        <begin position="2669"/>
        <end position="2698"/>
    </location>
</feature>
<dbReference type="GO" id="GO:0071944">
    <property type="term" value="C:cell periphery"/>
    <property type="evidence" value="ECO:0007669"/>
    <property type="project" value="TreeGrafter"/>
</dbReference>
<accession>A0A2J7ZVD0</accession>
<feature type="region of interest" description="Disordered" evidence="1">
    <location>
        <begin position="17"/>
        <end position="44"/>
    </location>
</feature>
<dbReference type="SMART" id="SM00248">
    <property type="entry name" value="ANK"/>
    <property type="match status" value="8"/>
</dbReference>
<sequence>MAAVPLGQPSVRCSMELQRAHKRQRSQSPAPLPQQQQPDAATSDPSRIWLPEIVQHFAASLTSNEVACALRLVNKATAAQFSAAQHTTVRLSRPVPPHAFVWRWAGPDAMRTLAQQQRLELPSLTARSGVIANLEVLLARDDLQPVLSVGVMEAAAAAGQLDVCAWQQERGCAYQEGDALTAAAGGGQQAVCEWLLANGCCFKTDVHWGPTAAAARGGHVGLMDWLLLRADSTDVAALLIGAAEGCDLPTLQRLLHTRVDTLPGPLPAGYKPHILSIAAGSPTADWRAKVEWLEAQGYPQTAEACGEAAATPDALPRLQWLRQQGYPLDMGVAACAAEAGNTEALQYVLGQGVVADANLMLWTARQGHVAVMEVLHAGGVPIDAGTVMAAARAGHLPAVAWLVERLGADTALTTNVFEAAAQAGSMELLAWLRARGCPWNATVFATSTEGGSEEQLEWLAEEGCPMGEDGEPYVRAVRRGTLGMLRCLRRLGCPWGPGGSNGCILTRTVGWFADDVCDFGEHGLRMLCWLLDQGCPVDWDEVGAAAREDDQGLMGWLQAQRKQRQQQPAAATSDSSCVWLPEIVQRFAASLTSNEVACVLRLINKAMAAQFSAAQHTTVRLSQPVPHRAFLWRWAGPSAMRTLARQQRVQLPRLTARSGSIANLEVLLARDDLPPVLGVGVLEAAAAAGQLDVCAWLQERGCACQDGDALTAAAGGGQQAVCEWLLANRCLEVVDYSKAAASAAAGGHVGLMDWLLLRADRIDVAAAVLIGAAEGCDLPTLQRLHHTHVDMLPGPLPAGCKPHILSAAAGSPTADWQAKLEWLEAQGCSQTTAACTTAAAKPDALPRLQWLRQRGYPLDMGVAARAAEAGNTEALQYVLGQGVVADDAYMMLRAAQQGGHVAVMELLHAGGVSINDYMTRTAAGAGHLPAVVWLVERLGAGAALTTHVFAAAAQAGSMELLAWLQARGCPWDATVFTASAESGSEEQLEWLAEQGCPMGEDGEPYVRAVRRGTLGMLRCLRRLGCPWGPGGSNSCILTRTVYTVAWVADDSYRFGEHVLRMLSWLLDQGCPVDWDAVEAAAQLGGNEELMGWLQAQRKQRTGRFAASLTSNEVACVLRLINKAMAAQFSAAQHTTVRLSQLVPHHAFVWRWAGPGAMRTLTMQQRVELPRLTARSGSIANLEVLLARDDLPPVLSVDVLEAAAAAGQLDVCAWLQERGCACQEEDALTAAAGGGHVGLMDWSLHQEDIDVVTVLVAAAEGCDLPTLQRLLHTHLDTLLGPCQPAAKPDALRRLQWLQQRNYPLDDDVAARAAEAGNVEALQYVLGQGVVADASMMLWTARQGHVAVMEVLHAGGVPINEYTIRTAAGAGHLPAVAWLVERLGAGAALTTNVFEAAAQAGSMELLAWLRARGCPWNATVFATSTEGGSEEQLEWLAEEGCPMGEDGEPYVRAVRRGTLGMLRCLRLRRVGCPWGPGGSNGCILTRTVGWFADDVCELGEHGLRMLCWLLDQGCPVDWDAVEAAAREDDQGLMGWLQAQRKQRAHDGSAPPPQQQQPATASSDSSCVWLPDVVQRFAALLTSNEVACALRLVNKATAAQFSTPQHTTIRLSQPVPHHAFLRRWAGPGAMRTMTRQQCLELPRLTARSGSIANLEVLLARDDLPPVLSVGVLKAAAASGQLDVCVWLKERGCTCEEVDALTAAAGGGQQAVCEWLCEWLRASGTFTRKGRAEAAGAAARRGNVGLMDRLLRTGKVAGVPSASVLVYGAAAGCDLATLQRLHHIYLDSRGVRLPVWSDSDYDPDWDGHVKEHVLGAAASSTTADWQAKVEWLETRGYRRSAEAPGTAAAKPDALPRLQWLRQRGYPLDMGAGRAAVAGNAEALRYVLGQGVGVSSAILQRAAQGGHVAVMKVLQARGARMGEETVGAAAAAGHLAAVAWLVERLGAGAALTTHVFAAAAKAGSMKLLRWLRAQGCPWDATVFATAAGYGSEEQLEWLVEQGCPMGDDGEPYVRAVCHGTLGMLCCLRRLGCPWGPDGSNSSILTRAVEWFADDGDDDFGEHEQRMLRWLLDQGCPVDWDARENKRQRTSATLPSHAPAAAGPPNIWLPELVQKFAGRLPPSPRPSALGLRLVNKTTAAQFRGPQHATVRLSQPVPHRDIVQRWASPDAMRRRLTHKQCKQLPRLTARSGSIANLEVLLARGDVAMSYDVFEAAAAAGQLAVCAWLRQQGCLWHPQAAIVAAAEGGHQALWLLAKGSPSSRDVAEAAGAAARCGHVGLMDRLLRTDRVAGVPSASVLLCGAAAGCDLPTLQRLHHTYLDSRGAQLPVWSHSGRRETCDGHVKEHVLAAAAGSPTADWAAKVEWLKARGYPPSRDVCSKAAALPDALPRLQWLQQQGYSIASWVASNAACTGNLEVLQYLLGQRGTNDPLPSLRAAAEHGHVEAMEVLHAAGGAPDEIAVRVAAAGGHLSAVAWLVEAMGIAALTAGMELLAWLHEQGCLRDRTAFIIAATYGNMELLRCLHEQGCPWNAATFAAAAAEGSEEQLEWLAERGCPMAANVEHDRDDEESVYQHVEDPYAVAARRGDLARLRCLRRLGCPWGRDGSTMTCAIHSGRVGGSPKWIVGCDEVTVQPVLLWLLGEGCPVDWDAAESAAARKSDDRTLLVWLREQRQLRGPGTAAFGPTLPRTAPRRAAKTRGEAARRQG</sequence>
<dbReference type="InterPro" id="IPR002110">
    <property type="entry name" value="Ankyrin_rpt"/>
</dbReference>
<evidence type="ECO:0000313" key="2">
    <source>
        <dbReference type="EMBL" id="PNH04222.1"/>
    </source>
</evidence>
<evidence type="ECO:0000256" key="1">
    <source>
        <dbReference type="SAM" id="MobiDB-lite"/>
    </source>
</evidence>
<organism evidence="2 3">
    <name type="scientific">Tetrabaena socialis</name>
    <dbReference type="NCBI Taxonomy" id="47790"/>
    <lineage>
        <taxon>Eukaryota</taxon>
        <taxon>Viridiplantae</taxon>
        <taxon>Chlorophyta</taxon>
        <taxon>core chlorophytes</taxon>
        <taxon>Chlorophyceae</taxon>
        <taxon>CS clade</taxon>
        <taxon>Chlamydomonadales</taxon>
        <taxon>Tetrabaenaceae</taxon>
        <taxon>Tetrabaena</taxon>
    </lineage>
</organism>
<reference evidence="2 3" key="1">
    <citation type="journal article" date="2017" name="Mol. Biol. Evol.">
        <title>The 4-celled Tetrabaena socialis nuclear genome reveals the essential components for genetic control of cell number at the origin of multicellularity in the volvocine lineage.</title>
        <authorList>
            <person name="Featherston J."/>
            <person name="Arakaki Y."/>
            <person name="Hanschen E.R."/>
            <person name="Ferris P.J."/>
            <person name="Michod R.E."/>
            <person name="Olson B.J.S.C."/>
            <person name="Nozaki H."/>
            <person name="Durand P.M."/>
        </authorList>
    </citation>
    <scope>NUCLEOTIDE SEQUENCE [LARGE SCALE GENOMIC DNA]</scope>
    <source>
        <strain evidence="2 3">NIES-571</strain>
    </source>
</reference>
<dbReference type="InterPro" id="IPR036770">
    <property type="entry name" value="Ankyrin_rpt-contain_sf"/>
</dbReference>
<proteinExistence type="predicted"/>